<dbReference type="PROSITE" id="PS51072">
    <property type="entry name" value="MHD"/>
    <property type="match status" value="1"/>
</dbReference>
<dbReference type="Gene3D" id="2.60.40.1170">
    <property type="entry name" value="Mu homology domain, subdomain B"/>
    <property type="match status" value="2"/>
</dbReference>
<evidence type="ECO:0000259" key="6">
    <source>
        <dbReference type="PROSITE" id="PS51072"/>
    </source>
</evidence>
<evidence type="ECO:0000256" key="2">
    <source>
        <dbReference type="ARBA" id="ARBA00022448"/>
    </source>
</evidence>
<comment type="subcellular location">
    <subcellularLocation>
        <location evidence="1">Endomembrane system</location>
    </subcellularLocation>
</comment>
<dbReference type="Proteomes" id="UP000054166">
    <property type="component" value="Unassembled WGS sequence"/>
</dbReference>
<dbReference type="GO" id="GO:0012505">
    <property type="term" value="C:endomembrane system"/>
    <property type="evidence" value="ECO:0007669"/>
    <property type="project" value="UniProtKB-SubCell"/>
</dbReference>
<evidence type="ECO:0000256" key="3">
    <source>
        <dbReference type="ARBA" id="ARBA00022927"/>
    </source>
</evidence>
<dbReference type="InterPro" id="IPR050431">
    <property type="entry name" value="Adaptor_comp_med_subunit"/>
</dbReference>
<dbReference type="InterPro" id="IPR018240">
    <property type="entry name" value="Clathrin_mu_CS"/>
</dbReference>
<keyword evidence="8" id="KW-1185">Reference proteome</keyword>
<dbReference type="InterPro" id="IPR028565">
    <property type="entry name" value="MHD"/>
</dbReference>
<reference evidence="8" key="2">
    <citation type="submission" date="2015-01" db="EMBL/GenBank/DDBJ databases">
        <title>Evolutionary Origins and Diversification of the Mycorrhizal Mutualists.</title>
        <authorList>
            <consortium name="DOE Joint Genome Institute"/>
            <consortium name="Mycorrhizal Genomics Consortium"/>
            <person name="Kohler A."/>
            <person name="Kuo A."/>
            <person name="Nagy L.G."/>
            <person name="Floudas D."/>
            <person name="Copeland A."/>
            <person name="Barry K.W."/>
            <person name="Cichocki N."/>
            <person name="Veneault-Fourrey C."/>
            <person name="LaButti K."/>
            <person name="Lindquist E.A."/>
            <person name="Lipzen A."/>
            <person name="Lundell T."/>
            <person name="Morin E."/>
            <person name="Murat C."/>
            <person name="Riley R."/>
            <person name="Ohm R."/>
            <person name="Sun H."/>
            <person name="Tunlid A."/>
            <person name="Henrissat B."/>
            <person name="Grigoriev I.V."/>
            <person name="Hibbett D.S."/>
            <person name="Martin F."/>
        </authorList>
    </citation>
    <scope>NUCLEOTIDE SEQUENCE [LARGE SCALE GENOMIC DNA]</scope>
    <source>
        <strain evidence="8">F 1598</strain>
    </source>
</reference>
<name>A0A0C3BTF7_PILCF</name>
<evidence type="ECO:0000256" key="4">
    <source>
        <dbReference type="ARBA" id="ARBA00023136"/>
    </source>
</evidence>
<gene>
    <name evidence="7" type="ORF">PILCRDRAFT_198675</name>
</gene>
<proteinExistence type="inferred from homology"/>
<dbReference type="CDD" id="cd14837">
    <property type="entry name" value="AP3_Mu_N"/>
    <property type="match status" value="1"/>
</dbReference>
<dbReference type="PRINTS" id="PR00314">
    <property type="entry name" value="CLATHRINADPT"/>
</dbReference>
<keyword evidence="3 5" id="KW-0653">Protein transport</keyword>
<organism evidence="7 8">
    <name type="scientific">Piloderma croceum (strain F 1598)</name>
    <dbReference type="NCBI Taxonomy" id="765440"/>
    <lineage>
        <taxon>Eukaryota</taxon>
        <taxon>Fungi</taxon>
        <taxon>Dikarya</taxon>
        <taxon>Basidiomycota</taxon>
        <taxon>Agaricomycotina</taxon>
        <taxon>Agaricomycetes</taxon>
        <taxon>Agaricomycetidae</taxon>
        <taxon>Atheliales</taxon>
        <taxon>Atheliaceae</taxon>
        <taxon>Piloderma</taxon>
    </lineage>
</organism>
<dbReference type="AlphaFoldDB" id="A0A0C3BTF7"/>
<dbReference type="PROSITE" id="PS00990">
    <property type="entry name" value="CLAT_ADAPTOR_M_1"/>
    <property type="match status" value="1"/>
</dbReference>
<sequence>MAIDGIIILDNSGRPIIQSGFRSCSPAYPLLHIDALNNALAKSTRVGDVDPIIYVPTYDGRDALLPSACCHILCGDIRIVCPVSGEVDPLFAFAFLQGFVEILQEYFGTVSAATLKDNFDVVYQLLEETLDSGGHPLTTSTNALRDIVLPPSLISKLLANLSTPGAGGMSPATGAGAFASPIPWRKAGLRYNNNDIYFDVVEELRAVVNKNGTPLSSNVWGKIETNAKLSGTPDLLLTFTNPQVLTDCAFHPCVRLQRWTRDKSLSFVPPDGHFILLDYRYVPSGPASAVTGSGTPGVRGELVHVPIVLKSLIEVNEFGGTLDLTLTSRLASRAMENLSAELYLGEEATGASCMTSGGQWGGGGAKSLPGDVSWRFDSKKKVLRWEIQNMPSSSTFHLRGSFTSGAKNPRPARALRIRFEIHQHSFSALKVDQLRLTGEGYKPYKGVRGRCVGDVEWRW</sequence>
<dbReference type="SUPFAM" id="SSF49447">
    <property type="entry name" value="Second domain of Mu2 adaptin subunit (ap50) of ap2 adaptor"/>
    <property type="match status" value="1"/>
</dbReference>
<dbReference type="CDD" id="cd09252">
    <property type="entry name" value="AP-3_Mu3_Cterm"/>
    <property type="match status" value="1"/>
</dbReference>
<dbReference type="Pfam" id="PF00928">
    <property type="entry name" value="Adap_comp_sub"/>
    <property type="match status" value="1"/>
</dbReference>
<dbReference type="SUPFAM" id="SSF64356">
    <property type="entry name" value="SNARE-like"/>
    <property type="match status" value="1"/>
</dbReference>
<dbReference type="HOGENOM" id="CLU_026996_6_1_1"/>
<reference evidence="7 8" key="1">
    <citation type="submission" date="2014-04" db="EMBL/GenBank/DDBJ databases">
        <authorList>
            <consortium name="DOE Joint Genome Institute"/>
            <person name="Kuo A."/>
            <person name="Tarkka M."/>
            <person name="Buscot F."/>
            <person name="Kohler A."/>
            <person name="Nagy L.G."/>
            <person name="Floudas D."/>
            <person name="Copeland A."/>
            <person name="Barry K.W."/>
            <person name="Cichocki N."/>
            <person name="Veneault-Fourrey C."/>
            <person name="LaButti K."/>
            <person name="Lindquist E.A."/>
            <person name="Lipzen A."/>
            <person name="Lundell T."/>
            <person name="Morin E."/>
            <person name="Murat C."/>
            <person name="Sun H."/>
            <person name="Tunlid A."/>
            <person name="Henrissat B."/>
            <person name="Grigoriev I.V."/>
            <person name="Hibbett D.S."/>
            <person name="Martin F."/>
            <person name="Nordberg H.P."/>
            <person name="Cantor M.N."/>
            <person name="Hua S.X."/>
        </authorList>
    </citation>
    <scope>NUCLEOTIDE SEQUENCE [LARGE SCALE GENOMIC DNA]</scope>
    <source>
        <strain evidence="7 8">F 1598</strain>
    </source>
</reference>
<dbReference type="InterPro" id="IPR036168">
    <property type="entry name" value="AP2_Mu_C_sf"/>
</dbReference>
<dbReference type="EMBL" id="KN832974">
    <property type="protein sequence ID" value="KIM89843.1"/>
    <property type="molecule type" value="Genomic_DNA"/>
</dbReference>
<dbReference type="Gene3D" id="3.30.450.60">
    <property type="match status" value="1"/>
</dbReference>
<dbReference type="PIRSF" id="PIRSF005992">
    <property type="entry name" value="Clathrin_mu"/>
    <property type="match status" value="1"/>
</dbReference>
<evidence type="ECO:0000313" key="7">
    <source>
        <dbReference type="EMBL" id="KIM89843.1"/>
    </source>
</evidence>
<evidence type="ECO:0000256" key="1">
    <source>
        <dbReference type="ARBA" id="ARBA00004308"/>
    </source>
</evidence>
<dbReference type="InterPro" id="IPR011012">
    <property type="entry name" value="Longin-like_dom_sf"/>
</dbReference>
<comment type="similarity">
    <text evidence="5">Belongs to the adaptor complexes medium subunit family.</text>
</comment>
<dbReference type="STRING" id="765440.A0A0C3BTF7"/>
<keyword evidence="2 5" id="KW-0813">Transport</keyword>
<dbReference type="GO" id="GO:0030131">
    <property type="term" value="C:clathrin adaptor complex"/>
    <property type="evidence" value="ECO:0007669"/>
    <property type="project" value="UniProtKB-UniRule"/>
</dbReference>
<feature type="domain" description="MHD" evidence="6">
    <location>
        <begin position="193"/>
        <end position="459"/>
    </location>
</feature>
<dbReference type="GO" id="GO:0016192">
    <property type="term" value="P:vesicle-mediated transport"/>
    <property type="evidence" value="ECO:0007669"/>
    <property type="project" value="InterPro"/>
</dbReference>
<keyword evidence="4" id="KW-0472">Membrane</keyword>
<dbReference type="InterPro" id="IPR001392">
    <property type="entry name" value="Clathrin_mu"/>
</dbReference>
<accession>A0A0C3BTF7</accession>
<evidence type="ECO:0000313" key="8">
    <source>
        <dbReference type="Proteomes" id="UP000054166"/>
    </source>
</evidence>
<dbReference type="GO" id="GO:0006886">
    <property type="term" value="P:intracellular protein transport"/>
    <property type="evidence" value="ECO:0007669"/>
    <property type="project" value="UniProtKB-UniRule"/>
</dbReference>
<dbReference type="OrthoDB" id="870at2759"/>
<dbReference type="InParanoid" id="A0A0C3BTF7"/>
<dbReference type="PANTHER" id="PTHR10529">
    <property type="entry name" value="AP COMPLEX SUBUNIT MU"/>
    <property type="match status" value="1"/>
</dbReference>
<protein>
    <recommendedName>
        <fullName evidence="6">MHD domain-containing protein</fullName>
    </recommendedName>
</protein>
<evidence type="ECO:0000256" key="5">
    <source>
        <dbReference type="PIRNR" id="PIRNR005992"/>
    </source>
</evidence>